<evidence type="ECO:0000256" key="7">
    <source>
        <dbReference type="ARBA" id="ARBA00022989"/>
    </source>
</evidence>
<evidence type="ECO:0000256" key="3">
    <source>
        <dbReference type="ARBA" id="ARBA00022553"/>
    </source>
</evidence>
<dbReference type="SMART" id="SM00387">
    <property type="entry name" value="HATPase_c"/>
    <property type="match status" value="1"/>
</dbReference>
<keyword evidence="8" id="KW-0902">Two-component regulatory system</keyword>
<dbReference type="EMBL" id="DYVE01000152">
    <property type="protein sequence ID" value="HJG28153.1"/>
    <property type="molecule type" value="Genomic_DNA"/>
</dbReference>
<evidence type="ECO:0000256" key="4">
    <source>
        <dbReference type="ARBA" id="ARBA00022679"/>
    </source>
</evidence>
<comment type="caution">
    <text evidence="10">The sequence shown here is derived from an EMBL/GenBank/DDBJ whole genome shotgun (WGS) entry which is preliminary data.</text>
</comment>
<dbReference type="InterPro" id="IPR005467">
    <property type="entry name" value="His_kinase_dom"/>
</dbReference>
<dbReference type="GO" id="GO:0004673">
    <property type="term" value="F:protein histidine kinase activity"/>
    <property type="evidence" value="ECO:0007669"/>
    <property type="project" value="UniProtKB-EC"/>
</dbReference>
<dbReference type="PROSITE" id="PS50109">
    <property type="entry name" value="HIS_KIN"/>
    <property type="match status" value="1"/>
</dbReference>
<keyword evidence="7" id="KW-1133">Transmembrane helix</keyword>
<dbReference type="InterPro" id="IPR036890">
    <property type="entry name" value="HATPase_C_sf"/>
</dbReference>
<reference evidence="10" key="1">
    <citation type="journal article" date="2021" name="PeerJ">
        <title>Extensive microbial diversity within the chicken gut microbiome revealed by metagenomics and culture.</title>
        <authorList>
            <person name="Gilroy R."/>
            <person name="Ravi A."/>
            <person name="Getino M."/>
            <person name="Pursley I."/>
            <person name="Horton D.L."/>
            <person name="Alikhan N.F."/>
            <person name="Baker D."/>
            <person name="Gharbi K."/>
            <person name="Hall N."/>
            <person name="Watson M."/>
            <person name="Adriaenssens E.M."/>
            <person name="Foster-Nyarko E."/>
            <person name="Jarju S."/>
            <person name="Secka A."/>
            <person name="Antonio M."/>
            <person name="Oren A."/>
            <person name="Chaudhuri R.R."/>
            <person name="La Ragione R."/>
            <person name="Hildebrand F."/>
            <person name="Pallen M.J."/>
        </authorList>
    </citation>
    <scope>NUCLEOTIDE SEQUENCE</scope>
    <source>
        <strain evidence="10">ChiBcec21-2208</strain>
    </source>
</reference>
<keyword evidence="10" id="KW-0547">Nucleotide-binding</keyword>
<keyword evidence="7" id="KW-0472">Membrane</keyword>
<dbReference type="GO" id="GO:0005524">
    <property type="term" value="F:ATP binding"/>
    <property type="evidence" value="ECO:0007669"/>
    <property type="project" value="UniProtKB-KW"/>
</dbReference>
<accession>A0A921LQP4</accession>
<keyword evidence="3" id="KW-0597">Phosphoprotein</keyword>
<keyword evidence="5" id="KW-0812">Transmembrane</keyword>
<keyword evidence="10" id="KW-0067">ATP-binding</keyword>
<dbReference type="AlphaFoldDB" id="A0A921LQP4"/>
<evidence type="ECO:0000256" key="2">
    <source>
        <dbReference type="ARBA" id="ARBA00012438"/>
    </source>
</evidence>
<keyword evidence="4" id="KW-0808">Transferase</keyword>
<evidence type="ECO:0000256" key="5">
    <source>
        <dbReference type="ARBA" id="ARBA00022692"/>
    </source>
</evidence>
<feature type="domain" description="Histidine kinase" evidence="9">
    <location>
        <begin position="54"/>
        <end position="230"/>
    </location>
</feature>
<comment type="catalytic activity">
    <reaction evidence="1">
        <text>ATP + protein L-histidine = ADP + protein N-phospho-L-histidine.</text>
        <dbReference type="EC" id="2.7.13.3"/>
    </reaction>
</comment>
<dbReference type="PANTHER" id="PTHR45436:SF5">
    <property type="entry name" value="SENSOR HISTIDINE KINASE TRCS"/>
    <property type="match status" value="1"/>
</dbReference>
<evidence type="ECO:0000313" key="11">
    <source>
        <dbReference type="Proteomes" id="UP000782880"/>
    </source>
</evidence>
<evidence type="ECO:0000256" key="8">
    <source>
        <dbReference type="ARBA" id="ARBA00023012"/>
    </source>
</evidence>
<dbReference type="Gene3D" id="3.30.565.10">
    <property type="entry name" value="Histidine kinase-like ATPase, C-terminal domain"/>
    <property type="match status" value="1"/>
</dbReference>
<dbReference type="EC" id="2.7.13.3" evidence="2"/>
<dbReference type="PANTHER" id="PTHR45436">
    <property type="entry name" value="SENSOR HISTIDINE KINASE YKOH"/>
    <property type="match status" value="1"/>
</dbReference>
<sequence length="269" mass="29530">MQANEQELAMALRGGLRGRFQASFHLLENAFEVLDDRMAHSVTPTEYETLRPLLQQIAQQLVSLRRLGEHAADAAIAPVLQQVCEPRPMELLGQLRELGTLLNEILVQEQLQATVQVEAEQGLPILLTLGDDTLLNGLLANLVSNSLAAGQPVHITLACAPGLFCYRDDGPGLPQDARDLLQRGMWSSRLLEQGGLGLPLIRAYASAMGWCLTLEDGPGTELRFALPDCTMDFGSMVLESTAAADTNLEQRKQFLRRELQPVLPPQTEE</sequence>
<dbReference type="GO" id="GO:0000160">
    <property type="term" value="P:phosphorelay signal transduction system"/>
    <property type="evidence" value="ECO:0007669"/>
    <property type="project" value="UniProtKB-KW"/>
</dbReference>
<dbReference type="Proteomes" id="UP000782880">
    <property type="component" value="Unassembled WGS sequence"/>
</dbReference>
<reference evidence="10" key="2">
    <citation type="submission" date="2021-09" db="EMBL/GenBank/DDBJ databases">
        <authorList>
            <person name="Gilroy R."/>
        </authorList>
    </citation>
    <scope>NUCLEOTIDE SEQUENCE</scope>
    <source>
        <strain evidence="10">ChiBcec21-2208</strain>
    </source>
</reference>
<proteinExistence type="predicted"/>
<evidence type="ECO:0000256" key="6">
    <source>
        <dbReference type="ARBA" id="ARBA00022777"/>
    </source>
</evidence>
<name>A0A921LQP4_9FIRM</name>
<dbReference type="SUPFAM" id="SSF55874">
    <property type="entry name" value="ATPase domain of HSP90 chaperone/DNA topoisomerase II/histidine kinase"/>
    <property type="match status" value="1"/>
</dbReference>
<gene>
    <name evidence="10" type="ORF">K8V20_05855</name>
</gene>
<evidence type="ECO:0000259" key="9">
    <source>
        <dbReference type="PROSITE" id="PS50109"/>
    </source>
</evidence>
<evidence type="ECO:0000313" key="10">
    <source>
        <dbReference type="EMBL" id="HJG28153.1"/>
    </source>
</evidence>
<dbReference type="InterPro" id="IPR050428">
    <property type="entry name" value="TCS_sensor_his_kinase"/>
</dbReference>
<keyword evidence="6" id="KW-0418">Kinase</keyword>
<protein>
    <recommendedName>
        <fullName evidence="2">histidine kinase</fullName>
        <ecNumber evidence="2">2.7.13.3</ecNumber>
    </recommendedName>
</protein>
<dbReference type="Pfam" id="PF02518">
    <property type="entry name" value="HATPase_c"/>
    <property type="match status" value="1"/>
</dbReference>
<dbReference type="InterPro" id="IPR003594">
    <property type="entry name" value="HATPase_dom"/>
</dbReference>
<organism evidence="10 11">
    <name type="scientific">Subdoligranulum variabile</name>
    <dbReference type="NCBI Taxonomy" id="214851"/>
    <lineage>
        <taxon>Bacteria</taxon>
        <taxon>Bacillati</taxon>
        <taxon>Bacillota</taxon>
        <taxon>Clostridia</taxon>
        <taxon>Eubacteriales</taxon>
        <taxon>Oscillospiraceae</taxon>
        <taxon>Subdoligranulum</taxon>
    </lineage>
</organism>
<evidence type="ECO:0000256" key="1">
    <source>
        <dbReference type="ARBA" id="ARBA00000085"/>
    </source>
</evidence>